<gene>
    <name evidence="2" type="ORF">AVDCRST_MAG02-2069</name>
</gene>
<evidence type="ECO:0000313" key="2">
    <source>
        <dbReference type="EMBL" id="CAA9459774.1"/>
    </source>
</evidence>
<sequence>EPPYLCWPALQTPRPSRSPYEGGPGRQAVGRAFHHPGVRRAGRLLAPRLLAPRLRRERSV</sequence>
<feature type="non-terminal residue" evidence="2">
    <location>
        <position position="60"/>
    </location>
</feature>
<accession>A0A6J4RA05</accession>
<name>A0A6J4RA05_9ACTN</name>
<dbReference type="EMBL" id="CADCVH010000069">
    <property type="protein sequence ID" value="CAA9459774.1"/>
    <property type="molecule type" value="Genomic_DNA"/>
</dbReference>
<dbReference type="AlphaFoldDB" id="A0A6J4RA05"/>
<feature type="non-terminal residue" evidence="2">
    <location>
        <position position="1"/>
    </location>
</feature>
<protein>
    <submittedName>
        <fullName evidence="2">Uncharacterized protein</fullName>
    </submittedName>
</protein>
<proteinExistence type="predicted"/>
<evidence type="ECO:0000256" key="1">
    <source>
        <dbReference type="SAM" id="MobiDB-lite"/>
    </source>
</evidence>
<organism evidence="2">
    <name type="scientific">uncultured Rubrobacteraceae bacterium</name>
    <dbReference type="NCBI Taxonomy" id="349277"/>
    <lineage>
        <taxon>Bacteria</taxon>
        <taxon>Bacillati</taxon>
        <taxon>Actinomycetota</taxon>
        <taxon>Rubrobacteria</taxon>
        <taxon>Rubrobacterales</taxon>
        <taxon>Rubrobacteraceae</taxon>
        <taxon>environmental samples</taxon>
    </lineage>
</organism>
<reference evidence="2" key="1">
    <citation type="submission" date="2020-02" db="EMBL/GenBank/DDBJ databases">
        <authorList>
            <person name="Meier V. D."/>
        </authorList>
    </citation>
    <scope>NUCLEOTIDE SEQUENCE</scope>
    <source>
        <strain evidence="2">AVDCRST_MAG02</strain>
    </source>
</reference>
<feature type="region of interest" description="Disordered" evidence="1">
    <location>
        <begin position="11"/>
        <end position="30"/>
    </location>
</feature>